<dbReference type="Pfam" id="PF11848">
    <property type="entry name" value="DUF3368"/>
    <property type="match status" value="1"/>
</dbReference>
<sequence>MSEVLCDTDILSALAKADSLHLLSIAFPGREFLISDHVRNELQKSVEAGFDFPEKIFELCGTTTVKEQEPKEPEELNTSGLSRTDVRNITLAGERSLPLATNDSLLYRRAKERGVEVYDLRQILKAVYETRKLSREEISEILNRIETENNTIIKNKKEIFSSE</sequence>
<dbReference type="Gene3D" id="3.40.50.1010">
    <property type="entry name" value="5'-nuclease"/>
    <property type="match status" value="1"/>
</dbReference>
<dbReference type="Proteomes" id="UP000070344">
    <property type="component" value="Unassembled WGS sequence"/>
</dbReference>
<dbReference type="SUPFAM" id="SSF88723">
    <property type="entry name" value="PIN domain-like"/>
    <property type="match status" value="1"/>
</dbReference>
<name>A0A133V4S2_9EURY</name>
<dbReference type="EMBL" id="LHXV01000013">
    <property type="protein sequence ID" value="KXB01421.1"/>
    <property type="molecule type" value="Genomic_DNA"/>
</dbReference>
<evidence type="ECO:0000313" key="2">
    <source>
        <dbReference type="Proteomes" id="UP000070344"/>
    </source>
</evidence>
<protein>
    <recommendedName>
        <fullName evidence="3">PIN domain-containing protein</fullName>
    </recommendedName>
</protein>
<accession>A0A133V4S2</accession>
<dbReference type="InterPro" id="IPR021799">
    <property type="entry name" value="PIN-like_prokaryotic"/>
</dbReference>
<dbReference type="InterPro" id="IPR029060">
    <property type="entry name" value="PIN-like_dom_sf"/>
</dbReference>
<organism evidence="1 2">
    <name type="scientific">candidate division MSBL1 archaeon SCGC-AAA259O05</name>
    <dbReference type="NCBI Taxonomy" id="1698271"/>
    <lineage>
        <taxon>Archaea</taxon>
        <taxon>Methanobacteriati</taxon>
        <taxon>Methanobacteriota</taxon>
        <taxon>candidate division MSBL1</taxon>
    </lineage>
</organism>
<gene>
    <name evidence="1" type="ORF">AKJ41_01630</name>
</gene>
<comment type="caution">
    <text evidence="1">The sequence shown here is derived from an EMBL/GenBank/DDBJ whole genome shotgun (WGS) entry which is preliminary data.</text>
</comment>
<evidence type="ECO:0008006" key="3">
    <source>
        <dbReference type="Google" id="ProtNLM"/>
    </source>
</evidence>
<proteinExistence type="predicted"/>
<keyword evidence="2" id="KW-1185">Reference proteome</keyword>
<evidence type="ECO:0000313" key="1">
    <source>
        <dbReference type="EMBL" id="KXB01421.1"/>
    </source>
</evidence>
<reference evidence="1 2" key="1">
    <citation type="journal article" date="2016" name="Sci. Rep.">
        <title>Metabolic traits of an uncultured archaeal lineage -MSBL1- from brine pools of the Red Sea.</title>
        <authorList>
            <person name="Mwirichia R."/>
            <person name="Alam I."/>
            <person name="Rashid M."/>
            <person name="Vinu M."/>
            <person name="Ba-Alawi W."/>
            <person name="Anthony Kamau A."/>
            <person name="Kamanda Ngugi D."/>
            <person name="Goker M."/>
            <person name="Klenk H.P."/>
            <person name="Bajic V."/>
            <person name="Stingl U."/>
        </authorList>
    </citation>
    <scope>NUCLEOTIDE SEQUENCE [LARGE SCALE GENOMIC DNA]</scope>
    <source>
        <strain evidence="1">SCGC-AAA259O05</strain>
    </source>
</reference>
<dbReference type="AlphaFoldDB" id="A0A133V4S2"/>